<reference evidence="1 2" key="1">
    <citation type="submission" date="2020-02" db="EMBL/GenBank/DDBJ databases">
        <title>Genome sequence of the type strain CGMCC 1.15528 of Mesorhizobium zhangyense.</title>
        <authorList>
            <person name="Gao J."/>
            <person name="Sun J."/>
        </authorList>
    </citation>
    <scope>NUCLEOTIDE SEQUENCE [LARGE SCALE GENOMIC DNA]</scope>
    <source>
        <strain evidence="1 2">CGMCC 1.15528</strain>
    </source>
</reference>
<comment type="caution">
    <text evidence="1">The sequence shown here is derived from an EMBL/GenBank/DDBJ whole genome shotgun (WGS) entry which is preliminary data.</text>
</comment>
<keyword evidence="2" id="KW-1185">Reference proteome</keyword>
<accession>A0A7C9RCM7</accession>
<protein>
    <submittedName>
        <fullName evidence="1">HK97 gp10 family phage protein</fullName>
    </submittedName>
</protein>
<dbReference type="AlphaFoldDB" id="A0A7C9RCM7"/>
<evidence type="ECO:0000313" key="1">
    <source>
        <dbReference type="EMBL" id="NGN45179.1"/>
    </source>
</evidence>
<sequence length="154" mass="16569">MVTVLGLSRLNRKLKKLPAAAEVAIKTAMEQGANEIVAMMKSLVAVDSGELRDSIGWTWGDAPKYSQRIASVKSASGKLTLTIYAGNSRVRYAHLVEFATKAHENGGLYAGTQHPGTSAQPFFFVSYRALRRRTKSRITRAITKSAKAVAAGGS</sequence>
<organism evidence="1 2">
    <name type="scientific">Mesorhizobium zhangyense</name>
    <dbReference type="NCBI Taxonomy" id="1776730"/>
    <lineage>
        <taxon>Bacteria</taxon>
        <taxon>Pseudomonadati</taxon>
        <taxon>Pseudomonadota</taxon>
        <taxon>Alphaproteobacteria</taxon>
        <taxon>Hyphomicrobiales</taxon>
        <taxon>Phyllobacteriaceae</taxon>
        <taxon>Mesorhizobium</taxon>
    </lineage>
</organism>
<name>A0A7C9RCM7_9HYPH</name>
<proteinExistence type="predicted"/>
<dbReference type="Proteomes" id="UP000481252">
    <property type="component" value="Unassembled WGS sequence"/>
</dbReference>
<dbReference type="InterPro" id="IPR010064">
    <property type="entry name" value="HK97-gp10_tail"/>
</dbReference>
<dbReference type="EMBL" id="JAAKZG010000028">
    <property type="protein sequence ID" value="NGN45179.1"/>
    <property type="molecule type" value="Genomic_DNA"/>
</dbReference>
<evidence type="ECO:0000313" key="2">
    <source>
        <dbReference type="Proteomes" id="UP000481252"/>
    </source>
</evidence>
<gene>
    <name evidence="1" type="ORF">G6N74_29435</name>
</gene>
<dbReference type="Pfam" id="PF04883">
    <property type="entry name" value="HK97-gp10_like"/>
    <property type="match status" value="1"/>
</dbReference>